<sequence>MTTNAEMIVKCCGALAATPGRLLRPRKPDRRFLESLDNAALPRARATVKLTSLVQSSKNNPAAFIAEGARKPRQVRSGMTTFLVEHPSARFVVDPAMCADVHHRVLPEISPLIRPIVSPAKPVIGLAEILSQHGIDVGGIDFALPTHLHWDHVSGLLDLPDRLPVRALATERSWAMDGSAAPSGIARGPLSTRTFEAYELDGPPVLTFERSHDVFGDGSVLLVDLAGHTPGSVGVLVALDDGRRVLLAGDAVWHGLQVQLLREKAPFPGQIVDADRLDAFRVVHRLHALPAEIEVVASHDYGAAAKFAPVMAR</sequence>
<comment type="caution">
    <text evidence="6">The sequence shown here is derived from an EMBL/GenBank/DDBJ whole genome shotgun (WGS) entry which is preliminary data.</text>
</comment>
<dbReference type="Pfam" id="PF00753">
    <property type="entry name" value="Lactamase_B"/>
    <property type="match status" value="1"/>
</dbReference>
<dbReference type="InterPro" id="IPR036866">
    <property type="entry name" value="RibonucZ/Hydroxyglut_hydro"/>
</dbReference>
<keyword evidence="7" id="KW-1185">Reference proteome</keyword>
<organism evidence="6 7">
    <name type="scientific">Antrihabitans cavernicola</name>
    <dbReference type="NCBI Taxonomy" id="2495913"/>
    <lineage>
        <taxon>Bacteria</taxon>
        <taxon>Bacillati</taxon>
        <taxon>Actinomycetota</taxon>
        <taxon>Actinomycetes</taxon>
        <taxon>Mycobacteriales</taxon>
        <taxon>Nocardiaceae</taxon>
        <taxon>Antrihabitans</taxon>
    </lineage>
</organism>
<dbReference type="InterPro" id="IPR001279">
    <property type="entry name" value="Metallo-B-lactamas"/>
</dbReference>
<dbReference type="SMART" id="SM00849">
    <property type="entry name" value="Lactamase_B"/>
    <property type="match status" value="1"/>
</dbReference>
<dbReference type="EMBL" id="VLNY01000016">
    <property type="protein sequence ID" value="KAA0018906.1"/>
    <property type="molecule type" value="Genomic_DNA"/>
</dbReference>
<evidence type="ECO:0000256" key="4">
    <source>
        <dbReference type="ARBA" id="ARBA00022833"/>
    </source>
</evidence>
<proteinExistence type="inferred from homology"/>
<comment type="similarity">
    <text evidence="1">Belongs to the metallo-beta-lactamase superfamily.</text>
</comment>
<accession>A0A5A7S317</accession>
<dbReference type="Proteomes" id="UP000322244">
    <property type="component" value="Unassembled WGS sequence"/>
</dbReference>
<evidence type="ECO:0000313" key="7">
    <source>
        <dbReference type="Proteomes" id="UP000322244"/>
    </source>
</evidence>
<dbReference type="RefSeq" id="WP_149432611.1">
    <property type="nucleotide sequence ID" value="NZ_VLNY01000016.1"/>
</dbReference>
<reference evidence="6 7" key="1">
    <citation type="submission" date="2019-07" db="EMBL/GenBank/DDBJ databases">
        <title>Rhodococcus cavernicolus sp. nov., isolated from a cave.</title>
        <authorList>
            <person name="Lee S.D."/>
        </authorList>
    </citation>
    <scope>NUCLEOTIDE SEQUENCE [LARGE SCALE GENOMIC DNA]</scope>
    <source>
        <strain evidence="6 7">C1-24</strain>
    </source>
</reference>
<dbReference type="GO" id="GO:0046872">
    <property type="term" value="F:metal ion binding"/>
    <property type="evidence" value="ECO:0007669"/>
    <property type="project" value="UniProtKB-KW"/>
</dbReference>
<keyword evidence="2" id="KW-0479">Metal-binding</keyword>
<dbReference type="Gene3D" id="3.60.15.10">
    <property type="entry name" value="Ribonuclease Z/Hydroxyacylglutathione hydrolase-like"/>
    <property type="match status" value="1"/>
</dbReference>
<evidence type="ECO:0000256" key="1">
    <source>
        <dbReference type="ARBA" id="ARBA00007749"/>
    </source>
</evidence>
<dbReference type="AlphaFoldDB" id="A0A5A7S317"/>
<dbReference type="InterPro" id="IPR051013">
    <property type="entry name" value="MBL_superfamily_lactonases"/>
</dbReference>
<gene>
    <name evidence="6" type="ORF">FOY51_22970</name>
</gene>
<dbReference type="PANTHER" id="PTHR42978:SF3">
    <property type="entry name" value="BLR3078 PROTEIN"/>
    <property type="match status" value="1"/>
</dbReference>
<evidence type="ECO:0000256" key="3">
    <source>
        <dbReference type="ARBA" id="ARBA00022801"/>
    </source>
</evidence>
<feature type="domain" description="Metallo-beta-lactamase" evidence="5">
    <location>
        <begin position="78"/>
        <end position="299"/>
    </location>
</feature>
<dbReference type="PANTHER" id="PTHR42978">
    <property type="entry name" value="QUORUM-QUENCHING LACTONASE YTNP-RELATED-RELATED"/>
    <property type="match status" value="1"/>
</dbReference>
<evidence type="ECO:0000313" key="6">
    <source>
        <dbReference type="EMBL" id="KAA0018906.1"/>
    </source>
</evidence>
<protein>
    <submittedName>
        <fullName evidence="6">MBL fold metallo-hydrolase</fullName>
    </submittedName>
</protein>
<keyword evidence="4" id="KW-0862">Zinc</keyword>
<dbReference type="OrthoDB" id="3196337at2"/>
<keyword evidence="3 6" id="KW-0378">Hydrolase</keyword>
<evidence type="ECO:0000256" key="2">
    <source>
        <dbReference type="ARBA" id="ARBA00022723"/>
    </source>
</evidence>
<dbReference type="SUPFAM" id="SSF56281">
    <property type="entry name" value="Metallo-hydrolase/oxidoreductase"/>
    <property type="match status" value="1"/>
</dbReference>
<evidence type="ECO:0000259" key="5">
    <source>
        <dbReference type="SMART" id="SM00849"/>
    </source>
</evidence>
<dbReference type="GO" id="GO:0016787">
    <property type="term" value="F:hydrolase activity"/>
    <property type="evidence" value="ECO:0007669"/>
    <property type="project" value="UniProtKB-KW"/>
</dbReference>
<name>A0A5A7S317_9NOCA</name>